<keyword evidence="1" id="KW-0812">Transmembrane</keyword>
<dbReference type="Proteomes" id="UP000197679">
    <property type="component" value="Chromosome"/>
</dbReference>
<name>A0A218NNH1_9ARCH</name>
<dbReference type="AlphaFoldDB" id="A0A218NNH1"/>
<sequence>MDYRFWNYSLKVYRSNFKLFLFFSIAFLIAFLIPLFASVPAYSDLGSIYLRSSSVYFGSSILGFIVIIISTLFSLLFLSFAIVSINLIVKQQRTSVKLSSKMLKGIEVYISRVFVLLLIFTFVIMGVNLSMYGSGFDGIATAVAILILTPFFIYTPSSIVIEDRKVINAILFGSRFLFKKFGYFLIFLVFGIVSLSVVGFVFDLIPNPVISGYMQLIVDSLFVLPFLVLLLSEMYISKFAMLK</sequence>
<evidence type="ECO:0000256" key="1">
    <source>
        <dbReference type="SAM" id="Phobius"/>
    </source>
</evidence>
<feature type="transmembrane region" description="Helical" evidence="1">
    <location>
        <begin position="181"/>
        <end position="202"/>
    </location>
</feature>
<feature type="transmembrane region" description="Helical" evidence="1">
    <location>
        <begin position="214"/>
        <end position="236"/>
    </location>
</feature>
<dbReference type="RefSeq" id="WP_088820289.1">
    <property type="nucleotide sequence ID" value="NZ_CP019964.1"/>
</dbReference>
<feature type="transmembrane region" description="Helical" evidence="1">
    <location>
        <begin position="20"/>
        <end position="41"/>
    </location>
</feature>
<keyword evidence="1" id="KW-1133">Transmembrane helix</keyword>
<keyword evidence="3" id="KW-1185">Reference proteome</keyword>
<dbReference type="EMBL" id="CP019964">
    <property type="protein sequence ID" value="ASI14027.1"/>
    <property type="molecule type" value="Genomic_DNA"/>
</dbReference>
<keyword evidence="1" id="KW-0472">Membrane</keyword>
<feature type="transmembrane region" description="Helical" evidence="1">
    <location>
        <begin position="61"/>
        <end position="89"/>
    </location>
</feature>
<gene>
    <name evidence="2" type="ORF">Mia14_0729</name>
</gene>
<protein>
    <submittedName>
        <fullName evidence="2">Multipass membrane protein</fullName>
    </submittedName>
</protein>
<feature type="transmembrane region" description="Helical" evidence="1">
    <location>
        <begin position="109"/>
        <end position="132"/>
    </location>
</feature>
<evidence type="ECO:0000313" key="3">
    <source>
        <dbReference type="Proteomes" id="UP000197679"/>
    </source>
</evidence>
<proteinExistence type="predicted"/>
<reference evidence="2 3" key="1">
    <citation type="journal article" date="2017" name="Nat. Commun.">
        <title>'ARMAN' archaea depend on association with euryarchaeal host in culture and in situ.</title>
        <authorList>
            <person name="Golyshina O."/>
            <person name="Toshchakov S."/>
            <person name="Makarova K."/>
            <person name="Gavrilov S."/>
            <person name="Korzhenkov A."/>
            <person name="La Cono V."/>
            <person name="Arcadi E."/>
            <person name="Nechitaylo T."/>
            <person name="Ferrer M."/>
            <person name="Kublanov I."/>
            <person name="Wolf Y."/>
            <person name="Yakimov M."/>
            <person name="Golyshin P."/>
            <person name="Slesarev A."/>
            <person name="Kozyavkin S."/>
        </authorList>
    </citation>
    <scope>NUCLEOTIDE SEQUENCE [LARGE SCALE GENOMIC DNA]</scope>
    <source>
        <strain evidence="2 3">Mia14</strain>
    </source>
</reference>
<accession>A0A218NNH1</accession>
<dbReference type="KEGG" id="marh:Mia14_0729"/>
<organism evidence="2 3">
    <name type="scientific">Candidatus Mancarchaeum acidiphilum</name>
    <dbReference type="NCBI Taxonomy" id="1920749"/>
    <lineage>
        <taxon>Archaea</taxon>
        <taxon>Candidatus Micrarchaeota</taxon>
        <taxon>Candidatus Mancarchaeum</taxon>
    </lineage>
</organism>
<dbReference type="GeneID" id="33314281"/>
<evidence type="ECO:0000313" key="2">
    <source>
        <dbReference type="EMBL" id="ASI14027.1"/>
    </source>
</evidence>
<feature type="transmembrane region" description="Helical" evidence="1">
    <location>
        <begin position="138"/>
        <end position="161"/>
    </location>
</feature>